<dbReference type="Gene3D" id="3.40.630.30">
    <property type="match status" value="1"/>
</dbReference>
<organism evidence="3 4">
    <name type="scientific">Methanolapillus ohkumae</name>
    <dbReference type="NCBI Taxonomy" id="3028298"/>
    <lineage>
        <taxon>Archaea</taxon>
        <taxon>Methanobacteriati</taxon>
        <taxon>Methanobacteriota</taxon>
        <taxon>Stenosarchaea group</taxon>
        <taxon>Methanomicrobia</taxon>
        <taxon>Methanosarcinales</taxon>
        <taxon>Methanosarcinaceae</taxon>
        <taxon>Methanolapillus</taxon>
    </lineage>
</organism>
<proteinExistence type="predicted"/>
<dbReference type="GO" id="GO:0016747">
    <property type="term" value="F:acyltransferase activity, transferring groups other than amino-acyl groups"/>
    <property type="evidence" value="ECO:0007669"/>
    <property type="project" value="InterPro"/>
</dbReference>
<dbReference type="RefSeq" id="WP_338097752.1">
    <property type="nucleotide sequence ID" value="NZ_CP131061.1"/>
</dbReference>
<evidence type="ECO:0000259" key="2">
    <source>
        <dbReference type="PROSITE" id="PS51186"/>
    </source>
</evidence>
<dbReference type="AlphaFoldDB" id="A0AA96V753"/>
<dbReference type="PROSITE" id="PS51186">
    <property type="entry name" value="GNAT"/>
    <property type="match status" value="1"/>
</dbReference>
<evidence type="ECO:0000313" key="3">
    <source>
        <dbReference type="EMBL" id="WNY27794.1"/>
    </source>
</evidence>
<keyword evidence="4" id="KW-1185">Reference proteome</keyword>
<dbReference type="Proteomes" id="UP001304970">
    <property type="component" value="Chromosome"/>
</dbReference>
<feature type="domain" description="N-acetyltransferase" evidence="2">
    <location>
        <begin position="1"/>
        <end position="148"/>
    </location>
</feature>
<gene>
    <name evidence="3" type="ORF">MsAm2_16070</name>
</gene>
<evidence type="ECO:0000256" key="1">
    <source>
        <dbReference type="SAM" id="MobiDB-lite"/>
    </source>
</evidence>
<protein>
    <recommendedName>
        <fullName evidence="2">N-acetyltransferase domain-containing protein</fullName>
    </recommendedName>
</protein>
<reference evidence="3 4" key="1">
    <citation type="submission" date="2023-07" db="EMBL/GenBank/DDBJ databases">
        <title>Closed genome sequence of Methanosarcinaceae archaeon Am2.</title>
        <authorList>
            <person name="Poehlein A."/>
            <person name="Protasov E."/>
            <person name="Platt K."/>
            <person name="Reeh H."/>
            <person name="Daniel R."/>
            <person name="Brune A."/>
        </authorList>
    </citation>
    <scope>NUCLEOTIDE SEQUENCE [LARGE SCALE GENOMIC DNA]</scope>
    <source>
        <strain evidence="3 4">Am2</strain>
    </source>
</reference>
<name>A0AA96V753_9EURY</name>
<dbReference type="Pfam" id="PF00583">
    <property type="entry name" value="Acetyltransf_1"/>
    <property type="match status" value="1"/>
</dbReference>
<accession>A0AA96V753</accession>
<feature type="region of interest" description="Disordered" evidence="1">
    <location>
        <begin position="146"/>
        <end position="168"/>
    </location>
</feature>
<evidence type="ECO:0000313" key="4">
    <source>
        <dbReference type="Proteomes" id="UP001304970"/>
    </source>
</evidence>
<dbReference type="InterPro" id="IPR000182">
    <property type="entry name" value="GNAT_dom"/>
</dbReference>
<dbReference type="SUPFAM" id="SSF55729">
    <property type="entry name" value="Acyl-CoA N-acyltransferases (Nat)"/>
    <property type="match status" value="1"/>
</dbReference>
<dbReference type="InterPro" id="IPR016181">
    <property type="entry name" value="Acyl_CoA_acyltransferase"/>
</dbReference>
<dbReference type="CDD" id="cd04301">
    <property type="entry name" value="NAT_SF"/>
    <property type="match status" value="1"/>
</dbReference>
<dbReference type="GeneID" id="89229032"/>
<sequence>MARISVFSDGFLLAEMNGRVVGYISSELWNYSPDIPYSNFSINHSIRDTHKPDGNEIYISSVAVYPDVRGEKIGKKLFLKLLEALQFEYDIFSSILIVNSDWENAYNMYQKEGFVEIGKIDGFFPNLNLKTGTEVNLKTGAEMKSKADANAEPQMIEKSSGRQKKSGTGIIMRKMFK</sequence>
<dbReference type="EMBL" id="CP131061">
    <property type="protein sequence ID" value="WNY27794.1"/>
    <property type="molecule type" value="Genomic_DNA"/>
</dbReference>